<dbReference type="Gene3D" id="2.160.20.70">
    <property type="match status" value="1"/>
</dbReference>
<dbReference type="Gene3D" id="3.30.160.540">
    <property type="match status" value="1"/>
</dbReference>
<evidence type="ECO:0000259" key="8">
    <source>
        <dbReference type="Pfam" id="PF22642"/>
    </source>
</evidence>
<dbReference type="InterPro" id="IPR013033">
    <property type="entry name" value="MinC"/>
</dbReference>
<keyword evidence="4 6" id="KW-0131">Cell cycle</keyword>
<comment type="subunit">
    <text evidence="5 6">Interacts with MinD and FtsZ.</text>
</comment>
<dbReference type="InterPro" id="IPR036145">
    <property type="entry name" value="MinC_C_sf"/>
</dbReference>
<protein>
    <recommendedName>
        <fullName evidence="6">Probable septum site-determining protein MinC</fullName>
    </recommendedName>
</protein>
<feature type="domain" description="Septum formation inhibitor MinC C-terminal" evidence="7">
    <location>
        <begin position="102"/>
        <end position="199"/>
    </location>
</feature>
<comment type="caution">
    <text evidence="9">The sequence shown here is derived from an EMBL/GenBank/DDBJ whole genome shotgun (WGS) entry which is preliminary data.</text>
</comment>
<keyword evidence="10" id="KW-1185">Reference proteome</keyword>
<dbReference type="STRING" id="1413211.U473_02745"/>
<keyword evidence="3 6" id="KW-0717">Septation</keyword>
<dbReference type="PANTHER" id="PTHR34108:SF1">
    <property type="entry name" value="SEPTUM SITE-DETERMINING PROTEIN MINC"/>
    <property type="match status" value="1"/>
</dbReference>
<dbReference type="PANTHER" id="PTHR34108">
    <property type="entry name" value="SEPTUM SITE-DETERMINING PROTEIN MINC"/>
    <property type="match status" value="1"/>
</dbReference>
<reference evidence="9 10" key="1">
    <citation type="submission" date="2016-02" db="EMBL/GenBank/DDBJ databases">
        <title>Draft Genome for Tepidibacillus decaturensis nov. sp. Strain Z9, an Anaerobic, Moderately Thermophilic and Heterotrophic Bacterium from Deep Subsurface of the Illinois Basin, USA.</title>
        <authorList>
            <person name="Dong Y."/>
            <person name="Chang J.Y."/>
            <person name="Sanford R."/>
            <person name="Fouke B.W."/>
        </authorList>
    </citation>
    <scope>NUCLEOTIDE SEQUENCE [LARGE SCALE GENOMIC DNA]</scope>
    <source>
        <strain evidence="9 10">Z9</strain>
    </source>
</reference>
<evidence type="ECO:0000256" key="1">
    <source>
        <dbReference type="ARBA" id="ARBA00006291"/>
    </source>
</evidence>
<organism evidence="9 10">
    <name type="scientific">Tepidibacillus decaturensis</name>
    <dbReference type="NCBI Taxonomy" id="1413211"/>
    <lineage>
        <taxon>Bacteria</taxon>
        <taxon>Bacillati</taxon>
        <taxon>Bacillota</taxon>
        <taxon>Bacilli</taxon>
        <taxon>Bacillales</taxon>
        <taxon>Bacillaceae</taxon>
        <taxon>Tepidibacillus</taxon>
    </lineage>
</organism>
<dbReference type="InterPro" id="IPR005526">
    <property type="entry name" value="Septum_form_inhib_MinC_C"/>
</dbReference>
<accession>A0A135L222</accession>
<feature type="domain" description="Septum site-determining protein MinC N-terminal" evidence="8">
    <location>
        <begin position="7"/>
        <end position="84"/>
    </location>
</feature>
<dbReference type="SUPFAM" id="SSF63848">
    <property type="entry name" value="Cell-division inhibitor MinC, C-terminal domain"/>
    <property type="match status" value="1"/>
</dbReference>
<dbReference type="AlphaFoldDB" id="A0A135L222"/>
<evidence type="ECO:0000313" key="10">
    <source>
        <dbReference type="Proteomes" id="UP000070352"/>
    </source>
</evidence>
<dbReference type="InterPro" id="IPR055219">
    <property type="entry name" value="MinC_N_1"/>
</dbReference>
<comment type="function">
    <text evidence="6">Cell division inhibitor that blocks the formation of polar Z ring septums. Rapidly oscillates between the poles of the cell to destabilize FtsZ filaments that have formed before they mature into polar Z rings. Prevents FtsZ polymerization.</text>
</comment>
<evidence type="ECO:0000256" key="6">
    <source>
        <dbReference type="HAMAP-Rule" id="MF_00267"/>
    </source>
</evidence>
<dbReference type="OrthoDB" id="9790810at2"/>
<evidence type="ECO:0000256" key="3">
    <source>
        <dbReference type="ARBA" id="ARBA00023210"/>
    </source>
</evidence>
<evidence type="ECO:0000256" key="4">
    <source>
        <dbReference type="ARBA" id="ARBA00023306"/>
    </source>
</evidence>
<dbReference type="HAMAP" id="MF_00267">
    <property type="entry name" value="MinC"/>
    <property type="match status" value="1"/>
</dbReference>
<gene>
    <name evidence="6" type="primary">minC</name>
    <name evidence="9" type="ORF">U473_02745</name>
</gene>
<dbReference type="GO" id="GO:0000917">
    <property type="term" value="P:division septum assembly"/>
    <property type="evidence" value="ECO:0007669"/>
    <property type="project" value="UniProtKB-KW"/>
</dbReference>
<dbReference type="Pfam" id="PF03775">
    <property type="entry name" value="MinC_C"/>
    <property type="match status" value="1"/>
</dbReference>
<comment type="similarity">
    <text evidence="1 6">Belongs to the MinC family.</text>
</comment>
<dbReference type="Proteomes" id="UP000070352">
    <property type="component" value="Unassembled WGS sequence"/>
</dbReference>
<name>A0A135L222_9BACI</name>
<sequence length="216" mass="24251">MTMKQNVIIKGTKDGLMFLLNDDCLFDDVIEEIKEKLEHSHQAILTGPIMRVTVKTGNRKLTPFQKELIKDVVKIQGNLYIHSFESEEDELKKQPEDQVQLISGTIRSGQVYRFEGNVLFVGDVNPGGNIIATGDIYILGSLRGLAHAGFGGNKDAVIAASVMKPTQLRIADVVSRSPDQWEKHAIQEYAYVKDDQVVIDPIQYFTKFKKIMNSVI</sequence>
<dbReference type="InterPro" id="IPR016098">
    <property type="entry name" value="CAP/MinC_C"/>
</dbReference>
<keyword evidence="2 6" id="KW-0132">Cell division</keyword>
<dbReference type="Pfam" id="PF22642">
    <property type="entry name" value="MinC_N_1"/>
    <property type="match status" value="1"/>
</dbReference>
<proteinExistence type="inferred from homology"/>
<evidence type="ECO:0000313" key="9">
    <source>
        <dbReference type="EMBL" id="KXG43061.1"/>
    </source>
</evidence>
<evidence type="ECO:0000256" key="5">
    <source>
        <dbReference type="ARBA" id="ARBA00046874"/>
    </source>
</evidence>
<dbReference type="RefSeq" id="WP_068723094.1">
    <property type="nucleotide sequence ID" value="NZ_LSKU01000001.1"/>
</dbReference>
<evidence type="ECO:0000259" key="7">
    <source>
        <dbReference type="Pfam" id="PF03775"/>
    </source>
</evidence>
<dbReference type="GO" id="GO:1901891">
    <property type="term" value="P:regulation of cell septum assembly"/>
    <property type="evidence" value="ECO:0007669"/>
    <property type="project" value="InterPro"/>
</dbReference>
<dbReference type="EMBL" id="LSKU01000001">
    <property type="protein sequence ID" value="KXG43061.1"/>
    <property type="molecule type" value="Genomic_DNA"/>
</dbReference>
<evidence type="ECO:0000256" key="2">
    <source>
        <dbReference type="ARBA" id="ARBA00022618"/>
    </source>
</evidence>
<dbReference type="GO" id="GO:0000902">
    <property type="term" value="P:cell morphogenesis"/>
    <property type="evidence" value="ECO:0007669"/>
    <property type="project" value="InterPro"/>
</dbReference>